<dbReference type="EMBL" id="BMAO01009717">
    <property type="protein sequence ID" value="GFR32879.1"/>
    <property type="molecule type" value="Genomic_DNA"/>
</dbReference>
<dbReference type="Proteomes" id="UP000887116">
    <property type="component" value="Unassembled WGS sequence"/>
</dbReference>
<feature type="compositionally biased region" description="Low complexity" evidence="1">
    <location>
        <begin position="59"/>
        <end position="89"/>
    </location>
</feature>
<name>A0A8X6HZW6_TRICU</name>
<accession>A0A8X6HZW6</accession>
<keyword evidence="3" id="KW-1185">Reference proteome</keyword>
<proteinExistence type="predicted"/>
<protein>
    <submittedName>
        <fullName evidence="2">Uncharacterized protein</fullName>
    </submittedName>
</protein>
<evidence type="ECO:0000313" key="2">
    <source>
        <dbReference type="EMBL" id="GFR32879.1"/>
    </source>
</evidence>
<gene>
    <name evidence="2" type="ORF">TNCT_83131</name>
</gene>
<reference evidence="2" key="1">
    <citation type="submission" date="2020-07" db="EMBL/GenBank/DDBJ databases">
        <title>Multicomponent nature underlies the extraordinary mechanical properties of spider dragline silk.</title>
        <authorList>
            <person name="Kono N."/>
            <person name="Nakamura H."/>
            <person name="Mori M."/>
            <person name="Yoshida Y."/>
            <person name="Ohtoshi R."/>
            <person name="Malay A.D."/>
            <person name="Moran D.A.P."/>
            <person name="Tomita M."/>
            <person name="Numata K."/>
            <person name="Arakawa K."/>
        </authorList>
    </citation>
    <scope>NUCLEOTIDE SEQUENCE</scope>
</reference>
<evidence type="ECO:0000256" key="1">
    <source>
        <dbReference type="SAM" id="MobiDB-lite"/>
    </source>
</evidence>
<dbReference type="AlphaFoldDB" id="A0A8X6HZW6"/>
<sequence>MSIDNSTEEGIGELVVNTWWVIQETLLSLRQPQPQAFSPQPQAFSPQPQAFSPPPPQPQTFSPQPQAFSPQPQAFSPQPQEFSPQPQAFNPRPLTFSPQGSMIRANDPRIGRVLKQRPLDWRPCSKIPLYSIYKKKIALEIIINGVEK</sequence>
<comment type="caution">
    <text evidence="2">The sequence shown here is derived from an EMBL/GenBank/DDBJ whole genome shotgun (WGS) entry which is preliminary data.</text>
</comment>
<feature type="region of interest" description="Disordered" evidence="1">
    <location>
        <begin position="32"/>
        <end position="103"/>
    </location>
</feature>
<feature type="compositionally biased region" description="Low complexity" evidence="1">
    <location>
        <begin position="32"/>
        <end position="50"/>
    </location>
</feature>
<evidence type="ECO:0000313" key="3">
    <source>
        <dbReference type="Proteomes" id="UP000887116"/>
    </source>
</evidence>
<organism evidence="2 3">
    <name type="scientific">Trichonephila clavata</name>
    <name type="common">Joro spider</name>
    <name type="synonym">Nephila clavata</name>
    <dbReference type="NCBI Taxonomy" id="2740835"/>
    <lineage>
        <taxon>Eukaryota</taxon>
        <taxon>Metazoa</taxon>
        <taxon>Ecdysozoa</taxon>
        <taxon>Arthropoda</taxon>
        <taxon>Chelicerata</taxon>
        <taxon>Arachnida</taxon>
        <taxon>Araneae</taxon>
        <taxon>Araneomorphae</taxon>
        <taxon>Entelegynae</taxon>
        <taxon>Araneoidea</taxon>
        <taxon>Nephilidae</taxon>
        <taxon>Trichonephila</taxon>
    </lineage>
</organism>